<dbReference type="GO" id="GO:0019068">
    <property type="term" value="P:virion assembly"/>
    <property type="evidence" value="ECO:0007669"/>
    <property type="project" value="InterPro"/>
</dbReference>
<dbReference type="Pfam" id="PF04523">
    <property type="entry name" value="Herpes_U30"/>
    <property type="match status" value="1"/>
</dbReference>
<dbReference type="EMBL" id="FJ483970">
    <property type="protein sequence ID" value="AEV80752.1"/>
    <property type="molecule type" value="Genomic_DNA"/>
</dbReference>
<dbReference type="KEGG" id="vg:11464120"/>
<keyword evidence="4" id="KW-1185">Reference proteome</keyword>
<proteinExistence type="predicted"/>
<dbReference type="InterPro" id="IPR007611">
    <property type="entry name" value="Herpes_U30"/>
</dbReference>
<reference evidence="3" key="1">
    <citation type="submission" date="2011-12" db="EMBL/GenBank/DDBJ databases">
        <title>Comparative genomics of primate cytomegaloviruses.</title>
        <authorList>
            <person name="Davison A.J."/>
            <person name="Holton M."/>
            <person name="Dolan A."/>
            <person name="Dargan D.J."/>
            <person name="Gatherer D."/>
            <person name="Hayward G.S."/>
        </authorList>
    </citation>
    <scope>NUCLEOTIDE SEQUENCE [LARGE SCALE GENOMIC DNA]</scope>
    <source>
        <strain evidence="3">S34E</strain>
    </source>
</reference>
<name>G8XUC2_9BETA</name>
<organism evidence="3 4">
    <name type="scientific">Aotine betaherpesvirus 1</name>
    <dbReference type="NCBI Taxonomy" id="50290"/>
    <lineage>
        <taxon>Viruses</taxon>
        <taxon>Duplodnaviria</taxon>
        <taxon>Heunggongvirae</taxon>
        <taxon>Peploviricota</taxon>
        <taxon>Herviviricetes</taxon>
        <taxon>Herpesvirales</taxon>
        <taxon>Orthoherpesviridae</taxon>
        <taxon>Betaherpesvirinae</taxon>
        <taxon>Cytomegalovirus</taxon>
        <taxon>Cytomegalovirus aotinebeta1</taxon>
    </lineage>
</organism>
<evidence type="ECO:0000313" key="3">
    <source>
        <dbReference type="EMBL" id="AEV80752.1"/>
    </source>
</evidence>
<dbReference type="RefSeq" id="YP_004940073.1">
    <property type="nucleotide sequence ID" value="NC_016447.1"/>
</dbReference>
<gene>
    <name evidence="3" type="primary">UL47</name>
</gene>
<evidence type="ECO:0000256" key="2">
    <source>
        <dbReference type="ARBA" id="ARBA00022844"/>
    </source>
</evidence>
<dbReference type="GeneID" id="11464120"/>
<dbReference type="OrthoDB" id="435at10239"/>
<evidence type="ECO:0000256" key="1">
    <source>
        <dbReference type="ARBA" id="ARBA00022580"/>
    </source>
</evidence>
<evidence type="ECO:0000313" key="4">
    <source>
        <dbReference type="Proteomes" id="UP000113968"/>
    </source>
</evidence>
<accession>G8XUC2</accession>
<sequence>MARRLVDLSRIIEELRAKNHDAQGCLTTLSKIEIAAIAVQEITASKIRQFLQYLPVNGYYFNFVQKNVAYYLLSHATLGRSVDPLGLTGELISELEKYVQRNAEVSAYELLNNAKVLEQLKAFTAELRKIQDSFDTNQFLKATLDKKKASKKDLSDHGTRYLIRSVLSQVNQAVVDVRPLINCRLVAELVDHLYRATTTWFRETLQYTSFIKDTDTDLDAILKMVYFYANHRRANAALDAAFAELATEGRQRFRLFTVPGLDGDQQAGAEYIRETSFKLFSASLTDKDSSGLVFPMISTELSVLNSMSVQNLFFHPGLVYRLLNGAISPHNLGDRLDLTLNFLNGTVASLFLRSTVSTKSSGLRELSEQITRLTELGLNYDTSRLYAQMCLTRQSPDKHALTQRIADYLREIGTQICQIVYNAYLFFLCLNVYSPTFLFNQRRRILLEQQRSLLVGSRSDLDAVWSNVTGNVNYYFTAWFTEDEFDVCVKGATAIEREYLYRDLLNKWGDILFTLRNRHPDPAPLEQSTQKITVADIISQCAMVNLSNTSYESLLPLSSHASFVEKFVNLVIVPELTQVLNVPYAQFRTVGAPRLLQIIQACRLLMPGQMTLYHKLVALYNLTNYVSKIDGGVFRVIYNLTLEITAILEGLCKESLTLNVDLIAELMAESLSNNLRDNVDPIIDEAIRGSAPVIQQYLEHTRLCYAIAMSHGKLVTVDSRAAVAIVLQSKTLLTMPLPDLLTAIKYLLQRDQALNDSLVQAQLRTERIWRRVSQVVDDMSCAGQCSQAHPIYTDIMKSLKKTQKTLKAVEQKFSNAIEQSQKSNRIVASSLNRIVKTCSVLSNENIAEHGLQYCITEAVGTIKLHQAYTAVPASARAEPPSNTADLLQKFFQPYVTTPTPQRTALDMSSTTDVSNEMEYLDVFGNQYTPLQDLDKLLNWYVSPKAQAQEDICAPLRPATAKCASSAT</sequence>
<dbReference type="GO" id="GO:0044423">
    <property type="term" value="C:virion component"/>
    <property type="evidence" value="ECO:0007669"/>
    <property type="project" value="UniProtKB-KW"/>
</dbReference>
<dbReference type="Proteomes" id="UP000113968">
    <property type="component" value="Segment"/>
</dbReference>
<protein>
    <submittedName>
        <fullName evidence="3">Tegument protein UL37</fullName>
    </submittedName>
</protein>
<keyword evidence="1" id="KW-0920">Virion tegument</keyword>
<keyword evidence="2" id="KW-0946">Virion</keyword>